<dbReference type="WBParaSite" id="ALUE_0001489501-mRNA-1">
    <property type="protein sequence ID" value="ALUE_0001489501-mRNA-1"/>
    <property type="gene ID" value="ALUE_0001489501"/>
</dbReference>
<dbReference type="Pfam" id="PF08005">
    <property type="entry name" value="PHR"/>
    <property type="match status" value="1"/>
</dbReference>
<dbReference type="GO" id="GO:0022008">
    <property type="term" value="P:neurogenesis"/>
    <property type="evidence" value="ECO:0007669"/>
    <property type="project" value="TreeGrafter"/>
</dbReference>
<dbReference type="Gene3D" id="3.30.710.10">
    <property type="entry name" value="Potassium Channel Kv1.1, Chain A"/>
    <property type="match status" value="1"/>
</dbReference>
<sequence length="876" mass="95520">MIELYCTDRYFVTLCSSLRHPLGKEIFSEIVSELVSTGCSIHSALFYIKMWQGKCPEGNREPEGAAFEPSTNISTSQTASSSSMRHSTVAYNMRGVRSFNGSDGDMSHSSTEAGEQPFGRQVPGREGVRSFNGSDGDMSHSSTEAGEQPFGRQVPGREGVHYVLGNMRTANSNFPETAAHSEDDPDDGDGESEERENGYPLVADLSHLRIQNHAMRSVDEVIEQQAFNQEVIDDLNLEQRNAYPANVANDEGDGRAEEEEINVVGGSLKNGSAAGGNHRHNELQQHSVMSASVADRLAAITSGSVAPSFVFSDDEAAEVMMASSTSEQGEASLGLDDAFRANLPANILSDAGASAETPSEGKSTSRRPARYRTHAPGQDQQGSSQVAKSSQPQQYPLHNAAAVGRSVNDASMSGADSRDSLSSRGSSASVLPSMGWQATKSTLKERFSFMYCNEILADVYFVVGRGDQRQRLPAHKFVLATGSAVFDAMFNGGLSRNPKELSNAASVPEIELPDVEPNAFLALLKFLYSDDVSIGPESVMTTLYTAKKYAVPAMENACVDFLKRNLAADNAFMLLTQARLFDEPQLASLCLEIIDKNTIEALNAEGFTEIDLETLCAVLKRDTLRVREAPLFMAVMRWSAEECRRRALPVNPENQRRVLGKALHMVRFPLMTIDEFAQYAAQSGILLDRELVSLFLYFTVNPKPQIGFVDVPRCCVFGKEVVVSRFQRVEGRWGYSGTPDRIKFTVDRKIYVIGFGLHGSIHGPHEYQVTIQILHCGTGKVLANNDTSFSCDGSSGTFRVLFKEPVEITPCVTYIASACLKGPDSHYGTKGLRRIVHQSPSSGVVTFQFTYAAGNNNGTSVEDGQIPEIIFCTKIS</sequence>
<feature type="compositionally biased region" description="Polar residues" evidence="3">
    <location>
        <begin position="378"/>
        <end position="392"/>
    </location>
</feature>
<dbReference type="InterPro" id="IPR012983">
    <property type="entry name" value="PHR"/>
</dbReference>
<dbReference type="PANTHER" id="PTHR45774:SF3">
    <property type="entry name" value="BTB (POZ) DOMAIN-CONTAINING 2B-RELATED"/>
    <property type="match status" value="1"/>
</dbReference>
<dbReference type="CDD" id="cd18281">
    <property type="entry name" value="BTB_POZ_BTBD1_2"/>
    <property type="match status" value="1"/>
</dbReference>
<dbReference type="Pfam" id="PF07707">
    <property type="entry name" value="BACK"/>
    <property type="match status" value="1"/>
</dbReference>
<protein>
    <submittedName>
        <fullName evidence="6">BTB domain-containing protein</fullName>
    </submittedName>
</protein>
<dbReference type="SUPFAM" id="SSF54695">
    <property type="entry name" value="POZ domain"/>
    <property type="match status" value="1"/>
</dbReference>
<dbReference type="InterPro" id="IPR011705">
    <property type="entry name" value="BACK"/>
</dbReference>
<dbReference type="GO" id="GO:0005829">
    <property type="term" value="C:cytosol"/>
    <property type="evidence" value="ECO:0007669"/>
    <property type="project" value="TreeGrafter"/>
</dbReference>
<evidence type="ECO:0000259" key="4">
    <source>
        <dbReference type="PROSITE" id="PS50097"/>
    </source>
</evidence>
<evidence type="ECO:0000313" key="5">
    <source>
        <dbReference type="Proteomes" id="UP000036681"/>
    </source>
</evidence>
<dbReference type="InterPro" id="IPR011333">
    <property type="entry name" value="SKP1/BTB/POZ_sf"/>
</dbReference>
<keyword evidence="5" id="KW-1185">Reference proteome</keyword>
<dbReference type="InterPro" id="IPR038648">
    <property type="entry name" value="PHR_sf"/>
</dbReference>
<dbReference type="SMART" id="SM00875">
    <property type="entry name" value="BACK"/>
    <property type="match status" value="1"/>
</dbReference>
<dbReference type="Gene3D" id="1.25.40.420">
    <property type="match status" value="1"/>
</dbReference>
<dbReference type="Pfam" id="PF00651">
    <property type="entry name" value="BTB"/>
    <property type="match status" value="1"/>
</dbReference>
<dbReference type="Proteomes" id="UP000036681">
    <property type="component" value="Unplaced"/>
</dbReference>
<feature type="compositionally biased region" description="Acidic residues" evidence="3">
    <location>
        <begin position="183"/>
        <end position="194"/>
    </location>
</feature>
<feature type="region of interest" description="Disordered" evidence="3">
    <location>
        <begin position="350"/>
        <end position="392"/>
    </location>
</feature>
<comment type="subcellular location">
    <subcellularLocation>
        <location evidence="1">Cytoplasm</location>
    </subcellularLocation>
</comment>
<keyword evidence="2" id="KW-0963">Cytoplasm</keyword>
<feature type="region of interest" description="Disordered" evidence="3">
    <location>
        <begin position="172"/>
        <end position="196"/>
    </location>
</feature>
<feature type="region of interest" description="Disordered" evidence="3">
    <location>
        <begin position="409"/>
        <end position="430"/>
    </location>
</feature>
<evidence type="ECO:0000256" key="1">
    <source>
        <dbReference type="ARBA" id="ARBA00004496"/>
    </source>
</evidence>
<feature type="domain" description="BTB" evidence="4">
    <location>
        <begin position="457"/>
        <end position="536"/>
    </location>
</feature>
<feature type="compositionally biased region" description="Basic residues" evidence="3">
    <location>
        <begin position="364"/>
        <end position="373"/>
    </location>
</feature>
<organism evidence="5 6">
    <name type="scientific">Ascaris lumbricoides</name>
    <name type="common">Giant roundworm</name>
    <dbReference type="NCBI Taxonomy" id="6252"/>
    <lineage>
        <taxon>Eukaryota</taxon>
        <taxon>Metazoa</taxon>
        <taxon>Ecdysozoa</taxon>
        <taxon>Nematoda</taxon>
        <taxon>Chromadorea</taxon>
        <taxon>Rhabditida</taxon>
        <taxon>Spirurina</taxon>
        <taxon>Ascaridomorpha</taxon>
        <taxon>Ascaridoidea</taxon>
        <taxon>Ascarididae</taxon>
        <taxon>Ascaris</taxon>
    </lineage>
</organism>
<dbReference type="InterPro" id="IPR000210">
    <property type="entry name" value="BTB/POZ_dom"/>
</dbReference>
<dbReference type="SMART" id="SM00225">
    <property type="entry name" value="BTB"/>
    <property type="match status" value="1"/>
</dbReference>
<reference evidence="6" key="1">
    <citation type="submission" date="2023-03" db="UniProtKB">
        <authorList>
            <consortium name="WormBaseParasite"/>
        </authorList>
    </citation>
    <scope>IDENTIFICATION</scope>
</reference>
<dbReference type="Gene3D" id="2.60.120.820">
    <property type="entry name" value="PHR domain"/>
    <property type="match status" value="1"/>
</dbReference>
<proteinExistence type="predicted"/>
<dbReference type="FunFam" id="3.30.710.10:FF:000037">
    <property type="entry name" value="BTB (POZ) domain containing 1"/>
    <property type="match status" value="1"/>
</dbReference>
<evidence type="ECO:0000313" key="6">
    <source>
        <dbReference type="WBParaSite" id="ALUE_0001489501-mRNA-1"/>
    </source>
</evidence>
<dbReference type="PROSITE" id="PS50097">
    <property type="entry name" value="BTB"/>
    <property type="match status" value="1"/>
</dbReference>
<evidence type="ECO:0000256" key="2">
    <source>
        <dbReference type="ARBA" id="ARBA00022490"/>
    </source>
</evidence>
<accession>A0A9J2PXM0</accession>
<name>A0A9J2PXM0_ASCLU</name>
<feature type="compositionally biased region" description="Low complexity" evidence="3">
    <location>
        <begin position="70"/>
        <end position="88"/>
    </location>
</feature>
<dbReference type="PANTHER" id="PTHR45774">
    <property type="entry name" value="BTB/POZ DOMAIN-CONTAINING"/>
    <property type="match status" value="1"/>
</dbReference>
<feature type="region of interest" description="Disordered" evidence="3">
    <location>
        <begin position="60"/>
        <end position="155"/>
    </location>
</feature>
<evidence type="ECO:0000256" key="3">
    <source>
        <dbReference type="SAM" id="MobiDB-lite"/>
    </source>
</evidence>
<dbReference type="FunFam" id="1.25.40.420:FF:000004">
    <property type="entry name" value="BTB/POZ domain-containing protein 2"/>
    <property type="match status" value="1"/>
</dbReference>
<dbReference type="GO" id="GO:0000932">
    <property type="term" value="C:P-body"/>
    <property type="evidence" value="ECO:0007669"/>
    <property type="project" value="TreeGrafter"/>
</dbReference>
<dbReference type="CDD" id="cd18487">
    <property type="entry name" value="BACK_BTBD1_like"/>
    <property type="match status" value="1"/>
</dbReference>
<dbReference type="FunFam" id="2.60.120.820:FF:000004">
    <property type="entry name" value="BTB/POZ domain-containing protein 2"/>
    <property type="match status" value="1"/>
</dbReference>
<dbReference type="AlphaFoldDB" id="A0A9J2PXM0"/>